<dbReference type="AlphaFoldDB" id="A0A2N0ZJ66"/>
<sequence>MNRKDDIILKEVLKRSESKELVLIQGLNKRLVFSNEEKQYFYYLRKGDQGEKYWADVLNRLSNDVLILHDLTLNHKQTVFQIDTVCIFQKVVLSFEVKNYEGDFQLKPNDLWISSSGAEIKSPMLQVRRSESMLRQLFQSLRLNLPIEYYLVFVHPEFMLYGAPSDQKIIFPPQINRFIKTLNQKDSSLYQDHYKLASQLISLNAKYIKSEPFIQYKYEQLKKGVWCKKCSKPLIPRYNCLYCFYCYIEYPIGGAILSYIEELLLLFPNIKITKSNF</sequence>
<accession>A0A2N0ZJ66</accession>
<gene>
    <name evidence="2" type="ORF">CWS20_08430</name>
</gene>
<protein>
    <submittedName>
        <fullName evidence="2">NERD domain-containing protein</fullName>
    </submittedName>
</protein>
<keyword evidence="3" id="KW-1185">Reference proteome</keyword>
<evidence type="ECO:0000313" key="3">
    <source>
        <dbReference type="Proteomes" id="UP000233343"/>
    </source>
</evidence>
<evidence type="ECO:0000313" key="2">
    <source>
        <dbReference type="EMBL" id="PKG29534.1"/>
    </source>
</evidence>
<comment type="caution">
    <text evidence="2">The sequence shown here is derived from an EMBL/GenBank/DDBJ whole genome shotgun (WGS) entry which is preliminary data.</text>
</comment>
<evidence type="ECO:0000259" key="1">
    <source>
        <dbReference type="PROSITE" id="PS50965"/>
    </source>
</evidence>
<feature type="domain" description="NERD" evidence="1">
    <location>
        <begin position="46"/>
        <end position="157"/>
    </location>
</feature>
<name>A0A2N0ZJ66_9BACI</name>
<dbReference type="Pfam" id="PF08378">
    <property type="entry name" value="NERD"/>
    <property type="match status" value="1"/>
</dbReference>
<organism evidence="2 3">
    <name type="scientific">Cytobacillus horneckiae</name>
    <dbReference type="NCBI Taxonomy" id="549687"/>
    <lineage>
        <taxon>Bacteria</taxon>
        <taxon>Bacillati</taxon>
        <taxon>Bacillota</taxon>
        <taxon>Bacilli</taxon>
        <taxon>Bacillales</taxon>
        <taxon>Bacillaceae</taxon>
        <taxon>Cytobacillus</taxon>
    </lineage>
</organism>
<dbReference type="InterPro" id="IPR011528">
    <property type="entry name" value="NERD"/>
</dbReference>
<dbReference type="PROSITE" id="PS50965">
    <property type="entry name" value="NERD"/>
    <property type="match status" value="1"/>
</dbReference>
<proteinExistence type="predicted"/>
<dbReference type="EMBL" id="PISD01000015">
    <property type="protein sequence ID" value="PKG29534.1"/>
    <property type="molecule type" value="Genomic_DNA"/>
</dbReference>
<reference evidence="2 3" key="1">
    <citation type="journal article" date="2010" name="Int. J. Syst. Evol. Microbiol.">
        <title>Bacillus horneckiae sp. nov., isolated from a spacecraft-assembly clean room.</title>
        <authorList>
            <person name="Vaishampayan P."/>
            <person name="Probst A."/>
            <person name="Krishnamurthi S."/>
            <person name="Ghosh S."/>
            <person name="Osman S."/>
            <person name="McDowall A."/>
            <person name="Ruckmani A."/>
            <person name="Mayilraj S."/>
            <person name="Venkateswaran K."/>
        </authorList>
    </citation>
    <scope>NUCLEOTIDE SEQUENCE [LARGE SCALE GENOMIC DNA]</scope>
    <source>
        <strain evidence="3">1PO1SC</strain>
    </source>
</reference>
<dbReference type="Proteomes" id="UP000233343">
    <property type="component" value="Unassembled WGS sequence"/>
</dbReference>